<accession>A0A091BGK3</accession>
<organism evidence="3 4">
    <name type="scientific">Arenimonas oryziterrae DSM 21050 = YC6267</name>
    <dbReference type="NCBI Taxonomy" id="1121015"/>
    <lineage>
        <taxon>Bacteria</taxon>
        <taxon>Pseudomonadati</taxon>
        <taxon>Pseudomonadota</taxon>
        <taxon>Gammaproteobacteria</taxon>
        <taxon>Lysobacterales</taxon>
        <taxon>Lysobacteraceae</taxon>
        <taxon>Arenimonas</taxon>
    </lineage>
</organism>
<dbReference type="RefSeq" id="WP_022968331.1">
    <property type="nucleotide sequence ID" value="NZ_ATVD01000001.1"/>
</dbReference>
<evidence type="ECO:0000256" key="1">
    <source>
        <dbReference type="SAM" id="MobiDB-lite"/>
    </source>
</evidence>
<evidence type="ECO:0000256" key="2">
    <source>
        <dbReference type="SAM" id="SignalP"/>
    </source>
</evidence>
<feature type="region of interest" description="Disordered" evidence="1">
    <location>
        <begin position="295"/>
        <end position="315"/>
    </location>
</feature>
<keyword evidence="4" id="KW-1185">Reference proteome</keyword>
<proteinExistence type="predicted"/>
<comment type="caution">
    <text evidence="3">The sequence shown here is derived from an EMBL/GenBank/DDBJ whole genome shotgun (WGS) entry which is preliminary data.</text>
</comment>
<dbReference type="PATRIC" id="fig|1121015.4.peg.1354"/>
<keyword evidence="2" id="KW-0732">Signal</keyword>
<dbReference type="Proteomes" id="UP000029385">
    <property type="component" value="Unassembled WGS sequence"/>
</dbReference>
<evidence type="ECO:0000313" key="4">
    <source>
        <dbReference type="Proteomes" id="UP000029385"/>
    </source>
</evidence>
<dbReference type="AlphaFoldDB" id="A0A091BGK3"/>
<feature type="signal peptide" evidence="2">
    <location>
        <begin position="1"/>
        <end position="20"/>
    </location>
</feature>
<protein>
    <submittedName>
        <fullName evidence="3">Uncharacterized protein</fullName>
    </submittedName>
</protein>
<evidence type="ECO:0000313" key="3">
    <source>
        <dbReference type="EMBL" id="KFN43465.1"/>
    </source>
</evidence>
<gene>
    <name evidence="3" type="ORF">N789_09325</name>
</gene>
<reference evidence="3 4" key="1">
    <citation type="submission" date="2013-09" db="EMBL/GenBank/DDBJ databases">
        <title>Genome sequencing of Arenimonas oryziterrae.</title>
        <authorList>
            <person name="Chen F."/>
            <person name="Wang G."/>
        </authorList>
    </citation>
    <scope>NUCLEOTIDE SEQUENCE [LARGE SCALE GENOMIC DNA]</scope>
    <source>
        <strain evidence="3 4">YC6267</strain>
    </source>
</reference>
<dbReference type="EMBL" id="AVCI01000005">
    <property type="protein sequence ID" value="KFN43465.1"/>
    <property type="molecule type" value="Genomic_DNA"/>
</dbReference>
<dbReference type="OrthoDB" id="5939597at2"/>
<feature type="chain" id="PRO_5001871551" evidence="2">
    <location>
        <begin position="21"/>
        <end position="323"/>
    </location>
</feature>
<feature type="compositionally biased region" description="Basic and acidic residues" evidence="1">
    <location>
        <begin position="303"/>
        <end position="313"/>
    </location>
</feature>
<name>A0A091BGK3_9GAMM</name>
<dbReference type="eggNOG" id="ENOG50309GT">
    <property type="taxonomic scope" value="Bacteria"/>
</dbReference>
<sequence length="323" mass="33653">MQLRLTACLLLAFLAMSAHAQNAPYKPLVDQNRNTTVLPVLDNENGQIKALLLIEPSSVLPQLPSQRIIKPANGADRSLLLNNGLQLRAGISLDANPGVGVLCNSRSVITTVGSLAGHCLLANFNSSSDLVLPGRGSVNGSLQARRGGAQLTASLGMGQDLLDGNATMIGGIPADRRLLSSLLGPGNAGIDERNASLVGQIAVGDQGWVRIGGTLARARLIQTADLPGGLPPEWRTGSLSLGGGVGSIGGEITGQMIEVPGQPQRFSALGAGVTWRTPWRAKLSVGAENIVTRGKNPFGLPDARTDSGSEEGRVPYVRYQQDL</sequence>
<dbReference type="STRING" id="1121015.GCA_000420545_00678"/>